<dbReference type="InterPro" id="IPR025326">
    <property type="entry name" value="DUF4232"/>
</dbReference>
<dbReference type="PROSITE" id="PS51257">
    <property type="entry name" value="PROKAR_LIPOPROTEIN"/>
    <property type="match status" value="1"/>
</dbReference>
<accession>A0A561VAN8</accession>
<proteinExistence type="predicted"/>
<feature type="region of interest" description="Disordered" evidence="1">
    <location>
        <begin position="37"/>
        <end position="92"/>
    </location>
</feature>
<sequence>MCNRGGQVREVLEIRGKRLGALIAATAAVTVSCGQQAPQAQQPPAVVTVTQPAPEQTSEAQESSEGSSEETSGQSGFPEGNPSDPEEIPTQKPCKASELRARFYPESILQLNDDLSQPTDGYRVKLRLANVGAKACTIEGDPRFEFIDPNGGVKPATTQVVAGAAPFSAMSIGTREGVSQDIQWKSAPGDCVYSPPKINIYPDGSDEPIAVEWSFGSVCGDLQLQTTHLHSD</sequence>
<evidence type="ECO:0000256" key="1">
    <source>
        <dbReference type="SAM" id="MobiDB-lite"/>
    </source>
</evidence>
<evidence type="ECO:0000259" key="2">
    <source>
        <dbReference type="Pfam" id="PF14016"/>
    </source>
</evidence>
<dbReference type="AlphaFoldDB" id="A0A561VAN8"/>
<dbReference type="EMBL" id="VIWX01000001">
    <property type="protein sequence ID" value="TWG08660.1"/>
    <property type="molecule type" value="Genomic_DNA"/>
</dbReference>
<organism evidence="3 4">
    <name type="scientific">Saccharopolyspora dendranthemae</name>
    <dbReference type="NCBI Taxonomy" id="1181886"/>
    <lineage>
        <taxon>Bacteria</taxon>
        <taxon>Bacillati</taxon>
        <taxon>Actinomycetota</taxon>
        <taxon>Actinomycetes</taxon>
        <taxon>Pseudonocardiales</taxon>
        <taxon>Pseudonocardiaceae</taxon>
        <taxon>Saccharopolyspora</taxon>
    </lineage>
</organism>
<feature type="compositionally biased region" description="Low complexity" evidence="1">
    <location>
        <begin position="37"/>
        <end position="76"/>
    </location>
</feature>
<protein>
    <submittedName>
        <fullName evidence="3">Uncharacterized protein DUF4232</fullName>
    </submittedName>
</protein>
<reference evidence="3 4" key="1">
    <citation type="submission" date="2019-06" db="EMBL/GenBank/DDBJ databases">
        <title>Sequencing the genomes of 1000 actinobacteria strains.</title>
        <authorList>
            <person name="Klenk H.-P."/>
        </authorList>
    </citation>
    <scope>NUCLEOTIDE SEQUENCE [LARGE SCALE GENOMIC DNA]</scope>
    <source>
        <strain evidence="3 4">DSM 46699</strain>
    </source>
</reference>
<gene>
    <name evidence="3" type="ORF">FHU35_111283</name>
</gene>
<feature type="domain" description="DUF4232" evidence="2">
    <location>
        <begin position="94"/>
        <end position="227"/>
    </location>
</feature>
<comment type="caution">
    <text evidence="3">The sequence shown here is derived from an EMBL/GenBank/DDBJ whole genome shotgun (WGS) entry which is preliminary data.</text>
</comment>
<name>A0A561VAN8_9PSEU</name>
<dbReference type="Pfam" id="PF14016">
    <property type="entry name" value="DUF4232"/>
    <property type="match status" value="1"/>
</dbReference>
<evidence type="ECO:0000313" key="4">
    <source>
        <dbReference type="Proteomes" id="UP000316184"/>
    </source>
</evidence>
<keyword evidence="4" id="KW-1185">Reference proteome</keyword>
<dbReference type="Proteomes" id="UP000316184">
    <property type="component" value="Unassembled WGS sequence"/>
</dbReference>
<evidence type="ECO:0000313" key="3">
    <source>
        <dbReference type="EMBL" id="TWG08660.1"/>
    </source>
</evidence>